<dbReference type="RefSeq" id="WP_323259113.1">
    <property type="nucleotide sequence ID" value="NZ_JAYGIM010000009.1"/>
</dbReference>
<dbReference type="PRINTS" id="PR00598">
    <property type="entry name" value="HTHMARR"/>
</dbReference>
<reference evidence="7 8" key="1">
    <citation type="submission" date="2023-12" db="EMBL/GenBank/DDBJ databases">
        <title>Novel species of the genus Arcicella isolated from rivers.</title>
        <authorList>
            <person name="Lu H."/>
        </authorList>
    </citation>
    <scope>NUCLEOTIDE SEQUENCE [LARGE SCALE GENOMIC DNA]</scope>
    <source>
        <strain evidence="7 8">DC25W</strain>
    </source>
</reference>
<dbReference type="InterPro" id="IPR039422">
    <property type="entry name" value="MarR/SlyA-like"/>
</dbReference>
<evidence type="ECO:0000313" key="7">
    <source>
        <dbReference type="EMBL" id="MEA5427582.1"/>
    </source>
</evidence>
<comment type="caution">
    <text evidence="7">The sequence shown here is derived from an EMBL/GenBank/DDBJ whole genome shotgun (WGS) entry which is preliminary data.</text>
</comment>
<dbReference type="Pfam" id="PF22381">
    <property type="entry name" value="Staph_reg_Sar_Rot"/>
    <property type="match status" value="1"/>
</dbReference>
<name>A0ABU5SJW6_9BACT</name>
<dbReference type="PANTHER" id="PTHR33164:SF5">
    <property type="entry name" value="ORGANIC HYDROPEROXIDE RESISTANCE TRANSCRIPTIONAL REGULATOR"/>
    <property type="match status" value="1"/>
</dbReference>
<evidence type="ECO:0000259" key="6">
    <source>
        <dbReference type="PROSITE" id="PS50995"/>
    </source>
</evidence>
<protein>
    <submittedName>
        <fullName evidence="7">MarR family transcriptional regulator</fullName>
    </submittedName>
</protein>
<dbReference type="PROSITE" id="PS50995">
    <property type="entry name" value="HTH_MARR_2"/>
    <property type="match status" value="1"/>
</dbReference>
<feature type="domain" description="HTH marR-type" evidence="6">
    <location>
        <begin position="7"/>
        <end position="137"/>
    </location>
</feature>
<sequence>MDNLKLENQLCFPVYALSRHITSLYRPHLEKIGLTYPQYLVMLVLWEYEEVTVKELGHKLWLDSGTLTPLLKRMIESGLVTKSRSEHDERLVDIKITEKGRLLKQEATSIPEALIKELETDEEQYFMLKTQINRILAVKESKNI</sequence>
<evidence type="ECO:0000313" key="8">
    <source>
        <dbReference type="Proteomes" id="UP001302222"/>
    </source>
</evidence>
<comment type="subcellular location">
    <subcellularLocation>
        <location evidence="1">Cytoplasm</location>
    </subcellularLocation>
</comment>
<evidence type="ECO:0000256" key="3">
    <source>
        <dbReference type="ARBA" id="ARBA00023015"/>
    </source>
</evidence>
<evidence type="ECO:0000256" key="4">
    <source>
        <dbReference type="ARBA" id="ARBA00023125"/>
    </source>
</evidence>
<dbReference type="InterPro" id="IPR000835">
    <property type="entry name" value="HTH_MarR-typ"/>
</dbReference>
<dbReference type="InterPro" id="IPR036390">
    <property type="entry name" value="WH_DNA-bd_sf"/>
</dbReference>
<keyword evidence="4" id="KW-0238">DNA-binding</keyword>
<keyword evidence="8" id="KW-1185">Reference proteome</keyword>
<dbReference type="PANTHER" id="PTHR33164">
    <property type="entry name" value="TRANSCRIPTIONAL REGULATOR, MARR FAMILY"/>
    <property type="match status" value="1"/>
</dbReference>
<keyword evidence="2" id="KW-0963">Cytoplasm</keyword>
<dbReference type="EMBL" id="JAYGIM010000009">
    <property type="protein sequence ID" value="MEA5427582.1"/>
    <property type="molecule type" value="Genomic_DNA"/>
</dbReference>
<dbReference type="SUPFAM" id="SSF46785">
    <property type="entry name" value="Winged helix' DNA-binding domain"/>
    <property type="match status" value="1"/>
</dbReference>
<dbReference type="Proteomes" id="UP001302222">
    <property type="component" value="Unassembled WGS sequence"/>
</dbReference>
<dbReference type="InterPro" id="IPR036388">
    <property type="entry name" value="WH-like_DNA-bd_sf"/>
</dbReference>
<evidence type="ECO:0000256" key="1">
    <source>
        <dbReference type="ARBA" id="ARBA00004496"/>
    </source>
</evidence>
<dbReference type="Gene3D" id="1.10.10.10">
    <property type="entry name" value="Winged helix-like DNA-binding domain superfamily/Winged helix DNA-binding domain"/>
    <property type="match status" value="1"/>
</dbReference>
<accession>A0ABU5SJW6</accession>
<gene>
    <name evidence="7" type="ORF">VB798_13415</name>
</gene>
<dbReference type="InterPro" id="IPR055166">
    <property type="entry name" value="Transc_reg_Sar_Rot_HTH"/>
</dbReference>
<evidence type="ECO:0000256" key="5">
    <source>
        <dbReference type="ARBA" id="ARBA00023163"/>
    </source>
</evidence>
<keyword evidence="3" id="KW-0805">Transcription regulation</keyword>
<organism evidence="7 8">
    <name type="scientific">Arcicella lustrica</name>
    <dbReference type="NCBI Taxonomy" id="2984196"/>
    <lineage>
        <taxon>Bacteria</taxon>
        <taxon>Pseudomonadati</taxon>
        <taxon>Bacteroidota</taxon>
        <taxon>Cytophagia</taxon>
        <taxon>Cytophagales</taxon>
        <taxon>Flectobacillaceae</taxon>
        <taxon>Arcicella</taxon>
    </lineage>
</organism>
<keyword evidence="5" id="KW-0804">Transcription</keyword>
<evidence type="ECO:0000256" key="2">
    <source>
        <dbReference type="ARBA" id="ARBA00022490"/>
    </source>
</evidence>
<dbReference type="SMART" id="SM00347">
    <property type="entry name" value="HTH_MARR"/>
    <property type="match status" value="1"/>
</dbReference>
<proteinExistence type="predicted"/>